<dbReference type="GO" id="GO:0004777">
    <property type="term" value="F:succinate-semialdehyde dehydrogenase (NAD+) activity"/>
    <property type="evidence" value="ECO:0007669"/>
    <property type="project" value="TreeGrafter"/>
</dbReference>
<organism evidence="5 6">
    <name type="scientific">Aspergillus sydowii CBS 593.65</name>
    <dbReference type="NCBI Taxonomy" id="1036612"/>
    <lineage>
        <taxon>Eukaryota</taxon>
        <taxon>Fungi</taxon>
        <taxon>Dikarya</taxon>
        <taxon>Ascomycota</taxon>
        <taxon>Pezizomycotina</taxon>
        <taxon>Eurotiomycetes</taxon>
        <taxon>Eurotiomycetidae</taxon>
        <taxon>Eurotiales</taxon>
        <taxon>Aspergillaceae</taxon>
        <taxon>Aspergillus</taxon>
        <taxon>Aspergillus subgen. Nidulantes</taxon>
    </lineage>
</organism>
<dbReference type="InterPro" id="IPR050740">
    <property type="entry name" value="Aldehyde_DH_Superfamily"/>
</dbReference>
<evidence type="ECO:0000256" key="1">
    <source>
        <dbReference type="ARBA" id="ARBA00005176"/>
    </source>
</evidence>
<evidence type="ECO:0000313" key="5">
    <source>
        <dbReference type="EMBL" id="OJJ52337.1"/>
    </source>
</evidence>
<dbReference type="CDD" id="cd07103">
    <property type="entry name" value="ALDH_F5_SSADH_GabD"/>
    <property type="match status" value="1"/>
</dbReference>
<dbReference type="AlphaFoldDB" id="A0A1L9SYW4"/>
<dbReference type="SUPFAM" id="SSF53720">
    <property type="entry name" value="ALDH-like"/>
    <property type="match status" value="1"/>
</dbReference>
<dbReference type="InterPro" id="IPR016162">
    <property type="entry name" value="Ald_DH_N"/>
</dbReference>
<evidence type="ECO:0000313" key="6">
    <source>
        <dbReference type="Proteomes" id="UP000184356"/>
    </source>
</evidence>
<evidence type="ECO:0000256" key="2">
    <source>
        <dbReference type="ARBA" id="ARBA00009986"/>
    </source>
</evidence>
<keyword evidence="3" id="KW-0560">Oxidoreductase</keyword>
<dbReference type="GeneID" id="63756879"/>
<dbReference type="VEuPathDB" id="FungiDB:ASPSYDRAFT_137853"/>
<protein>
    <recommendedName>
        <fullName evidence="4">Aldehyde dehydrogenase domain-containing protein</fullName>
    </recommendedName>
</protein>
<comment type="pathway">
    <text evidence="1">Amino-acid degradation; 4-aminobutanoate degradation.</text>
</comment>
<dbReference type="InterPro" id="IPR016161">
    <property type="entry name" value="Ald_DH/histidinol_DH"/>
</dbReference>
<gene>
    <name evidence="5" type="ORF">ASPSYDRAFT_137853</name>
</gene>
<dbReference type="Gene3D" id="3.40.605.10">
    <property type="entry name" value="Aldehyde Dehydrogenase, Chain A, domain 1"/>
    <property type="match status" value="1"/>
</dbReference>
<accession>A0A1L9SYW4</accession>
<dbReference type="FunFam" id="3.40.605.10:FF:000023">
    <property type="entry name" value="Succinate-semialdehyde dehydrogenase (Eurofung)"/>
    <property type="match status" value="1"/>
</dbReference>
<dbReference type="Gene3D" id="3.40.309.10">
    <property type="entry name" value="Aldehyde Dehydrogenase, Chain A, domain 2"/>
    <property type="match status" value="1"/>
</dbReference>
<dbReference type="STRING" id="1036612.A0A1L9SYW4"/>
<reference evidence="6" key="1">
    <citation type="journal article" date="2017" name="Genome Biol.">
        <title>Comparative genomics reveals high biological diversity and specific adaptations in the industrially and medically important fungal genus Aspergillus.</title>
        <authorList>
            <person name="de Vries R.P."/>
            <person name="Riley R."/>
            <person name="Wiebenga A."/>
            <person name="Aguilar-Osorio G."/>
            <person name="Amillis S."/>
            <person name="Uchima C.A."/>
            <person name="Anderluh G."/>
            <person name="Asadollahi M."/>
            <person name="Askin M."/>
            <person name="Barry K."/>
            <person name="Battaglia E."/>
            <person name="Bayram O."/>
            <person name="Benocci T."/>
            <person name="Braus-Stromeyer S.A."/>
            <person name="Caldana C."/>
            <person name="Canovas D."/>
            <person name="Cerqueira G.C."/>
            <person name="Chen F."/>
            <person name="Chen W."/>
            <person name="Choi C."/>
            <person name="Clum A."/>
            <person name="Dos Santos R.A."/>
            <person name="Damasio A.R."/>
            <person name="Diallinas G."/>
            <person name="Emri T."/>
            <person name="Fekete E."/>
            <person name="Flipphi M."/>
            <person name="Freyberg S."/>
            <person name="Gallo A."/>
            <person name="Gournas C."/>
            <person name="Habgood R."/>
            <person name="Hainaut M."/>
            <person name="Harispe M.L."/>
            <person name="Henrissat B."/>
            <person name="Hilden K.S."/>
            <person name="Hope R."/>
            <person name="Hossain A."/>
            <person name="Karabika E."/>
            <person name="Karaffa L."/>
            <person name="Karanyi Z."/>
            <person name="Krasevec N."/>
            <person name="Kuo A."/>
            <person name="Kusch H."/>
            <person name="LaButti K."/>
            <person name="Lagendijk E.L."/>
            <person name="Lapidus A."/>
            <person name="Levasseur A."/>
            <person name="Lindquist E."/>
            <person name="Lipzen A."/>
            <person name="Logrieco A.F."/>
            <person name="MacCabe A."/>
            <person name="Maekelae M.R."/>
            <person name="Malavazi I."/>
            <person name="Melin P."/>
            <person name="Meyer V."/>
            <person name="Mielnichuk N."/>
            <person name="Miskei M."/>
            <person name="Molnar A.P."/>
            <person name="Mule G."/>
            <person name="Ngan C.Y."/>
            <person name="Orejas M."/>
            <person name="Orosz E."/>
            <person name="Ouedraogo J.P."/>
            <person name="Overkamp K.M."/>
            <person name="Park H.-S."/>
            <person name="Perrone G."/>
            <person name="Piumi F."/>
            <person name="Punt P.J."/>
            <person name="Ram A.F."/>
            <person name="Ramon A."/>
            <person name="Rauscher S."/>
            <person name="Record E."/>
            <person name="Riano-Pachon D.M."/>
            <person name="Robert V."/>
            <person name="Roehrig J."/>
            <person name="Ruller R."/>
            <person name="Salamov A."/>
            <person name="Salih N.S."/>
            <person name="Samson R.A."/>
            <person name="Sandor E."/>
            <person name="Sanguinetti M."/>
            <person name="Schuetze T."/>
            <person name="Sepcic K."/>
            <person name="Shelest E."/>
            <person name="Sherlock G."/>
            <person name="Sophianopoulou V."/>
            <person name="Squina F.M."/>
            <person name="Sun H."/>
            <person name="Susca A."/>
            <person name="Todd R.B."/>
            <person name="Tsang A."/>
            <person name="Unkles S.E."/>
            <person name="van de Wiele N."/>
            <person name="van Rossen-Uffink D."/>
            <person name="Oliveira J.V."/>
            <person name="Vesth T.C."/>
            <person name="Visser J."/>
            <person name="Yu J.-H."/>
            <person name="Zhou M."/>
            <person name="Andersen M.R."/>
            <person name="Archer D.B."/>
            <person name="Baker S.E."/>
            <person name="Benoit I."/>
            <person name="Brakhage A.A."/>
            <person name="Braus G.H."/>
            <person name="Fischer R."/>
            <person name="Frisvad J.C."/>
            <person name="Goldman G.H."/>
            <person name="Houbraken J."/>
            <person name="Oakley B."/>
            <person name="Pocsi I."/>
            <person name="Scazzocchio C."/>
            <person name="Seiboth B."/>
            <person name="vanKuyk P.A."/>
            <person name="Wortman J."/>
            <person name="Dyer P.S."/>
            <person name="Grigoriev I.V."/>
        </authorList>
    </citation>
    <scope>NUCLEOTIDE SEQUENCE [LARGE SCALE GENOMIC DNA]</scope>
    <source>
        <strain evidence="6">CBS 593.65</strain>
    </source>
</reference>
<comment type="similarity">
    <text evidence="2">Belongs to the aldehyde dehydrogenase family.</text>
</comment>
<dbReference type="InterPro" id="IPR016163">
    <property type="entry name" value="Ald_DH_C"/>
</dbReference>
<proteinExistence type="inferred from homology"/>
<dbReference type="GO" id="GO:0009450">
    <property type="term" value="P:gamma-aminobutyric acid catabolic process"/>
    <property type="evidence" value="ECO:0007669"/>
    <property type="project" value="TreeGrafter"/>
</dbReference>
<evidence type="ECO:0000256" key="3">
    <source>
        <dbReference type="ARBA" id="ARBA00023002"/>
    </source>
</evidence>
<name>A0A1L9SYW4_9EURO</name>
<dbReference type="OrthoDB" id="310895at2759"/>
<keyword evidence="6" id="KW-1185">Reference proteome</keyword>
<evidence type="ECO:0000259" key="4">
    <source>
        <dbReference type="Pfam" id="PF00171"/>
    </source>
</evidence>
<dbReference type="InterPro" id="IPR015590">
    <property type="entry name" value="Aldehyde_DH_dom"/>
</dbReference>
<dbReference type="PANTHER" id="PTHR43353">
    <property type="entry name" value="SUCCINATE-SEMIALDEHYDE DEHYDROGENASE, MITOCHONDRIAL"/>
    <property type="match status" value="1"/>
</dbReference>
<dbReference type="GO" id="GO:0005737">
    <property type="term" value="C:cytoplasm"/>
    <property type="evidence" value="ECO:0007669"/>
    <property type="project" value="TreeGrafter"/>
</dbReference>
<dbReference type="EMBL" id="KV878602">
    <property type="protein sequence ID" value="OJJ52337.1"/>
    <property type="molecule type" value="Genomic_DNA"/>
</dbReference>
<dbReference type="Proteomes" id="UP000184356">
    <property type="component" value="Unassembled WGS sequence"/>
</dbReference>
<dbReference type="Pfam" id="PF00171">
    <property type="entry name" value="Aldedh"/>
    <property type="match status" value="1"/>
</dbReference>
<dbReference type="FunFam" id="3.40.309.10:FF:000004">
    <property type="entry name" value="Succinate-semialdehyde dehydrogenase I"/>
    <property type="match status" value="1"/>
</dbReference>
<dbReference type="RefSeq" id="XP_040696143.1">
    <property type="nucleotide sequence ID" value="XM_040840806.1"/>
</dbReference>
<sequence length="498" mass="54090">MTLPFTLKNTALFHTRAYCHGEWIEANSGASFEVEDPGTGKAFATCTDLGAEDIDGIVQSSQRAFDSYHTVNPRTRAQLLLKWHQLIRDNRDDIATILTYETGKPLSEAYGEIDYATGFTWWFAGEAERIRGDVSVPSANNRRVMIIKQPIGVCAALVPWNFPIAMILRKVGAALAAGCTIIAKPSPETPLTTLTLAYLAREAGFGKGVFNVVVTSNKNTPTLSEALCKHPLVRKVSFTGSTNIGSIIASHCAVGLKKLSLELGGNCPFIIFNDANQEQALEQLNSLKWRHAGQACVTANRIYVQEGIYEEILAKMAKHAQSIQVGHGCQMLTTMGPLTTPRGVDKARRLVNNAVQRGAKIVLGGNAPSGDAFGKGYFFEPTILRDMDTTMDITQEESFAPIAAVYKFRTEDEVIKLANDTDMGLASYVFTKNLDVSWRMLERLEAGMIGLNTGNSSAAESPFGGMKLSGYGKESGKDVAVAEYLVSKTCTMTIESST</sequence>
<feature type="domain" description="Aldehyde dehydrogenase" evidence="4">
    <location>
        <begin position="23"/>
        <end position="489"/>
    </location>
</feature>
<dbReference type="PANTHER" id="PTHR43353:SF7">
    <property type="entry name" value="SUCCINATE SEMIALDEHYDE DEHYDROGENASE (EUROFUNG)"/>
    <property type="match status" value="1"/>
</dbReference>